<gene>
    <name evidence="1" type="ORF">MHYMCMPASI_00068</name>
</gene>
<keyword evidence="2" id="KW-1185">Reference proteome</keyword>
<proteinExistence type="predicted"/>
<reference evidence="1" key="1">
    <citation type="submission" date="2021-06" db="EMBL/GenBank/DDBJ databases">
        <authorList>
            <person name="Nardi T."/>
            <person name="Nardi T."/>
        </authorList>
    </citation>
    <scope>NUCLEOTIDE SEQUENCE</scope>
</reference>
<protein>
    <submittedName>
        <fullName evidence="1">Uncharacterized protein</fullName>
    </submittedName>
</protein>
<sequence>MSNKESETHDVAPTQLIPTRKKLKPKNAYSYVIKKNIKKRPKLIGNQQSRSTDYSDPIYLQQLLERSQATIALTCLIIKRYYELKTRKSNLDKIRLLTNHAFLAIDSSLIDFLNKKYSPKESLPLMACQSSEPQVKADPTDIGGGHPALIKDIIIRIYNLADKVKDNLNPFISSSVTSKEAYLTREKYISITSIRGKQLISIMCEVLLFSKTRGNSAKLYPYVVSDPEPSTQNHDLISTQNFIANSLFHFSISIIQSTIEEGSKYPTSLTSYSNAALTAVYNLWARGYYIFANIRVLMKNAYASFPRIVDKFFSLARIPFQLEEEEEEEDQDGSLNHESCSFLPLTAEAYREYELLAENRPPEEPDSEAIEDIRYLFIDPSDFMSI</sequence>
<evidence type="ECO:0000313" key="2">
    <source>
        <dbReference type="Proteomes" id="UP000837675"/>
    </source>
</evidence>
<comment type="caution">
    <text evidence="1">The sequence shown here is derived from an EMBL/GenBank/DDBJ whole genome shotgun (WGS) entry which is preliminary data.</text>
</comment>
<dbReference type="Proteomes" id="UP000837675">
    <property type="component" value="Unassembled WGS sequence"/>
</dbReference>
<accession>A0A8S4C031</accession>
<dbReference type="AlphaFoldDB" id="A0A8S4C031"/>
<dbReference type="EMBL" id="CAJVAF010000017">
    <property type="protein sequence ID" value="CAG7588956.1"/>
    <property type="molecule type" value="Genomic_DNA"/>
</dbReference>
<name>A0A8S4C031_9ACAR</name>
<organism evidence="1 2">
    <name type="scientific">Hyalomma marginatum</name>
    <dbReference type="NCBI Taxonomy" id="34627"/>
    <lineage>
        <taxon>Eukaryota</taxon>
        <taxon>Metazoa</taxon>
        <taxon>Ecdysozoa</taxon>
        <taxon>Arthropoda</taxon>
        <taxon>Chelicerata</taxon>
        <taxon>Arachnida</taxon>
        <taxon>Acari</taxon>
        <taxon>Parasitiformes</taxon>
        <taxon>Ixodida</taxon>
        <taxon>Ixodoidea</taxon>
        <taxon>Ixodidae</taxon>
        <taxon>Hyalomminae</taxon>
        <taxon>Hyalomma</taxon>
    </lineage>
</organism>
<evidence type="ECO:0000313" key="1">
    <source>
        <dbReference type="EMBL" id="CAG7588956.1"/>
    </source>
</evidence>